<reference evidence="1 2" key="1">
    <citation type="journal article" date="2018" name="Sci. Rep.">
        <title>Genomic signatures of local adaptation to the degree of environmental predictability in rotifers.</title>
        <authorList>
            <person name="Franch-Gras L."/>
            <person name="Hahn C."/>
            <person name="Garcia-Roger E.M."/>
            <person name="Carmona M.J."/>
            <person name="Serra M."/>
            <person name="Gomez A."/>
        </authorList>
    </citation>
    <scope>NUCLEOTIDE SEQUENCE [LARGE SCALE GENOMIC DNA]</scope>
    <source>
        <strain evidence="1">HYR1</strain>
    </source>
</reference>
<protein>
    <submittedName>
        <fullName evidence="1">Uncharacterized protein</fullName>
    </submittedName>
</protein>
<proteinExistence type="predicted"/>
<dbReference type="Proteomes" id="UP000276133">
    <property type="component" value="Unassembled WGS sequence"/>
</dbReference>
<dbReference type="OrthoDB" id="6496131at2759"/>
<sequence length="176" mass="20032">MARDALEDESITREELTKERFIRGLKDHLIKEKLCNQFNLSLGEMGDLARKWESKNKKMDTIATPKINLKHESNCELKNTSRLFQLTQGELLLTPLKGTKAIRGLCRLEDKLVASDFDTRTDVSAISALLYYSLYPRPELVKSHHDVFPAGGKMENVNGLVRVGMQFEVENLAHIC</sequence>
<organism evidence="1 2">
    <name type="scientific">Brachionus plicatilis</name>
    <name type="common">Marine rotifer</name>
    <name type="synonym">Brachionus muelleri</name>
    <dbReference type="NCBI Taxonomy" id="10195"/>
    <lineage>
        <taxon>Eukaryota</taxon>
        <taxon>Metazoa</taxon>
        <taxon>Spiralia</taxon>
        <taxon>Gnathifera</taxon>
        <taxon>Rotifera</taxon>
        <taxon>Eurotatoria</taxon>
        <taxon>Monogononta</taxon>
        <taxon>Pseudotrocha</taxon>
        <taxon>Ploima</taxon>
        <taxon>Brachionidae</taxon>
        <taxon>Brachionus</taxon>
    </lineage>
</organism>
<dbReference type="AlphaFoldDB" id="A0A3M7S8Q0"/>
<name>A0A3M7S8Q0_BRAPC</name>
<comment type="caution">
    <text evidence="1">The sequence shown here is derived from an EMBL/GenBank/DDBJ whole genome shotgun (WGS) entry which is preliminary data.</text>
</comment>
<dbReference type="EMBL" id="REGN01001839">
    <property type="protein sequence ID" value="RNA32141.1"/>
    <property type="molecule type" value="Genomic_DNA"/>
</dbReference>
<evidence type="ECO:0000313" key="2">
    <source>
        <dbReference type="Proteomes" id="UP000276133"/>
    </source>
</evidence>
<gene>
    <name evidence="1" type="ORF">BpHYR1_006813</name>
</gene>
<accession>A0A3M7S8Q0</accession>
<evidence type="ECO:0000313" key="1">
    <source>
        <dbReference type="EMBL" id="RNA32141.1"/>
    </source>
</evidence>
<keyword evidence="2" id="KW-1185">Reference proteome</keyword>